<keyword evidence="1" id="KW-0472">Membrane</keyword>
<feature type="transmembrane region" description="Helical" evidence="1">
    <location>
        <begin position="99"/>
        <end position="119"/>
    </location>
</feature>
<dbReference type="GO" id="GO:0005886">
    <property type="term" value="C:plasma membrane"/>
    <property type="evidence" value="ECO:0007669"/>
    <property type="project" value="UniProtKB-SubCell"/>
</dbReference>
<keyword evidence="1" id="KW-1003">Cell membrane</keyword>
<organism evidence="2 3">
    <name type="scientific">Sunxiuqinia elliptica</name>
    <dbReference type="NCBI Taxonomy" id="655355"/>
    <lineage>
        <taxon>Bacteria</taxon>
        <taxon>Pseudomonadati</taxon>
        <taxon>Bacteroidota</taxon>
        <taxon>Bacteroidia</taxon>
        <taxon>Marinilabiliales</taxon>
        <taxon>Prolixibacteraceae</taxon>
        <taxon>Sunxiuqinia</taxon>
    </lineage>
</organism>
<accession>A0A1I2CPW5</accession>
<evidence type="ECO:0000313" key="3">
    <source>
        <dbReference type="Proteomes" id="UP000198964"/>
    </source>
</evidence>
<comment type="function">
    <text evidence="1">Involved in the import of queuosine (Q) precursors, required for Q precursor salvage.</text>
</comment>
<dbReference type="HAMAP" id="MF_02088">
    <property type="entry name" value="Q_prec_transport"/>
    <property type="match status" value="1"/>
</dbReference>
<dbReference type="PANTHER" id="PTHR34300:SF2">
    <property type="entry name" value="QUEUOSINE PRECURSOR TRANSPORTER-RELATED"/>
    <property type="match status" value="1"/>
</dbReference>
<dbReference type="STRING" id="655355.SAMN05216283_101794"/>
<feature type="transmembrane region" description="Helical" evidence="1">
    <location>
        <begin position="178"/>
        <end position="204"/>
    </location>
</feature>
<dbReference type="EMBL" id="FONW01000001">
    <property type="protein sequence ID" value="SFE70195.1"/>
    <property type="molecule type" value="Genomic_DNA"/>
</dbReference>
<feature type="transmembrane region" description="Helical" evidence="1">
    <location>
        <begin position="20"/>
        <end position="39"/>
    </location>
</feature>
<evidence type="ECO:0000256" key="1">
    <source>
        <dbReference type="HAMAP-Rule" id="MF_02088"/>
    </source>
</evidence>
<comment type="subcellular location">
    <subcellularLocation>
        <location evidence="1">Cell membrane</location>
        <topology evidence="1">Multi-pass membrane protein</topology>
    </subcellularLocation>
</comment>
<proteinExistence type="inferred from homology"/>
<dbReference type="NCBIfam" id="TIGR00697">
    <property type="entry name" value="queuosine precursor transporter"/>
    <property type="match status" value="1"/>
</dbReference>
<evidence type="ECO:0000313" key="2">
    <source>
        <dbReference type="EMBL" id="SFE70195.1"/>
    </source>
</evidence>
<dbReference type="PANTHER" id="PTHR34300">
    <property type="entry name" value="QUEUOSINE PRECURSOR TRANSPORTER-RELATED"/>
    <property type="match status" value="1"/>
</dbReference>
<feature type="transmembrane region" description="Helical" evidence="1">
    <location>
        <begin position="44"/>
        <end position="60"/>
    </location>
</feature>
<protein>
    <recommendedName>
        <fullName evidence="1">Probable queuosine precursor transporter</fullName>
        <shortName evidence="1">Q precursor transporter</shortName>
    </recommendedName>
</protein>
<keyword evidence="1" id="KW-1133">Transmembrane helix</keyword>
<keyword evidence="3" id="KW-1185">Reference proteome</keyword>
<dbReference type="Proteomes" id="UP000198964">
    <property type="component" value="Unassembled WGS sequence"/>
</dbReference>
<keyword evidence="1" id="KW-0813">Transport</keyword>
<gene>
    <name evidence="2" type="ORF">SAMN05216283_101794</name>
</gene>
<sequence>MLSEISEVRAKRKEMHNELLWLVMLLANFLLIIAAFKLFGKWGLIMWIPISVIVANIQVVQTIELFGLVATLGNIVYASSFLVTDILSENYGKEDAKKAVWIGFFSLIAMTLLMNMALYFSPLAGDEFAINTHESLTSIFKLMPRIAVASLAAYLVSQQHDIWAFHFWKKRFPTSGQLWLRNNLSTMISQLLDSVVFTFVAFWGVFEWPVLWEILVTTYVLKWAVAAADTPFVYWSRIIHKKGNFILK</sequence>
<dbReference type="InterPro" id="IPR003744">
    <property type="entry name" value="YhhQ"/>
</dbReference>
<reference evidence="2 3" key="1">
    <citation type="submission" date="2016-10" db="EMBL/GenBank/DDBJ databases">
        <authorList>
            <person name="de Groot N.N."/>
        </authorList>
    </citation>
    <scope>NUCLEOTIDE SEQUENCE [LARGE SCALE GENOMIC DNA]</scope>
    <source>
        <strain evidence="2 3">CGMCC 1.9156</strain>
    </source>
</reference>
<name>A0A1I2CPW5_9BACT</name>
<dbReference type="GO" id="GO:0022857">
    <property type="term" value="F:transmembrane transporter activity"/>
    <property type="evidence" value="ECO:0007669"/>
    <property type="project" value="UniProtKB-UniRule"/>
</dbReference>
<dbReference type="Pfam" id="PF02592">
    <property type="entry name" value="Vut_1"/>
    <property type="match status" value="1"/>
</dbReference>
<feature type="transmembrane region" description="Helical" evidence="1">
    <location>
        <begin position="66"/>
        <end position="87"/>
    </location>
</feature>
<dbReference type="AlphaFoldDB" id="A0A1I2CPW5"/>
<comment type="similarity">
    <text evidence="1">Belongs to the vitamin uptake transporter (VUT/ECF) (TC 2.A.88) family. Q precursor transporter subfamily.</text>
</comment>
<feature type="transmembrane region" description="Helical" evidence="1">
    <location>
        <begin position="210"/>
        <end position="235"/>
    </location>
</feature>
<keyword evidence="1" id="KW-0812">Transmembrane</keyword>